<keyword evidence="2" id="KW-1185">Reference proteome</keyword>
<dbReference type="Proteomes" id="UP000593565">
    <property type="component" value="Unassembled WGS sequence"/>
</dbReference>
<gene>
    <name evidence="1" type="ORF">AMELA_G00274190</name>
</gene>
<proteinExistence type="predicted"/>
<evidence type="ECO:0000313" key="2">
    <source>
        <dbReference type="Proteomes" id="UP000593565"/>
    </source>
</evidence>
<protein>
    <submittedName>
        <fullName evidence="1">Uncharacterized protein</fullName>
    </submittedName>
</protein>
<organism evidence="1 2">
    <name type="scientific">Ameiurus melas</name>
    <name type="common">Black bullhead</name>
    <name type="synonym">Silurus melas</name>
    <dbReference type="NCBI Taxonomy" id="219545"/>
    <lineage>
        <taxon>Eukaryota</taxon>
        <taxon>Metazoa</taxon>
        <taxon>Chordata</taxon>
        <taxon>Craniata</taxon>
        <taxon>Vertebrata</taxon>
        <taxon>Euteleostomi</taxon>
        <taxon>Actinopterygii</taxon>
        <taxon>Neopterygii</taxon>
        <taxon>Teleostei</taxon>
        <taxon>Ostariophysi</taxon>
        <taxon>Siluriformes</taxon>
        <taxon>Ictaluridae</taxon>
        <taxon>Ameiurus</taxon>
    </lineage>
</organism>
<dbReference type="AlphaFoldDB" id="A0A7J5ZLZ8"/>
<dbReference type="EMBL" id="JAAGNN010000027">
    <property type="protein sequence ID" value="KAF4071516.1"/>
    <property type="molecule type" value="Genomic_DNA"/>
</dbReference>
<sequence>MDQEEQAWEILTPISERKVTDALWGMGATAVGLDKVEVKDLLHWHQPTLAGYLNLILALEELPKILTTARVVFLQKQETREPAATHTERLGAWKSPVEIKSYLDLLYEHLGVQGISDEVTLLGSSSKLGAADRCHQ</sequence>
<reference evidence="1 2" key="1">
    <citation type="submission" date="2020-02" db="EMBL/GenBank/DDBJ databases">
        <title>A chromosome-scale genome assembly of the black bullhead catfish (Ameiurus melas).</title>
        <authorList>
            <person name="Wen M."/>
            <person name="Zham M."/>
            <person name="Cabau C."/>
            <person name="Klopp C."/>
            <person name="Donnadieu C."/>
            <person name="Roques C."/>
            <person name="Bouchez O."/>
            <person name="Lampietro C."/>
            <person name="Jouanno E."/>
            <person name="Herpin A."/>
            <person name="Louis A."/>
            <person name="Berthelot C."/>
            <person name="Parey E."/>
            <person name="Roest-Crollius H."/>
            <person name="Braasch I."/>
            <person name="Postlethwait J."/>
            <person name="Robinson-Rechavi M."/>
            <person name="Echchiki A."/>
            <person name="Begum T."/>
            <person name="Montfort J."/>
            <person name="Schartl M."/>
            <person name="Bobe J."/>
            <person name="Guiguen Y."/>
        </authorList>
    </citation>
    <scope>NUCLEOTIDE SEQUENCE [LARGE SCALE GENOMIC DNA]</scope>
    <source>
        <strain evidence="1">M_S1</strain>
        <tissue evidence="1">Blood</tissue>
    </source>
</reference>
<comment type="caution">
    <text evidence="1">The sequence shown here is derived from an EMBL/GenBank/DDBJ whole genome shotgun (WGS) entry which is preliminary data.</text>
</comment>
<accession>A0A7J5ZLZ8</accession>
<evidence type="ECO:0000313" key="1">
    <source>
        <dbReference type="EMBL" id="KAF4071516.1"/>
    </source>
</evidence>
<name>A0A7J5ZLZ8_AMEME</name>